<feature type="region of interest" description="Disordered" evidence="1">
    <location>
        <begin position="1"/>
        <end position="22"/>
    </location>
</feature>
<keyword evidence="3" id="KW-1185">Reference proteome</keyword>
<gene>
    <name evidence="2" type="ORF">QBC47DRAFT_463961</name>
</gene>
<accession>A0AAJ0B7M5</accession>
<protein>
    <submittedName>
        <fullName evidence="2">Uncharacterized protein</fullName>
    </submittedName>
</protein>
<sequence>MDHGQEATGPGPEPVRIPVPQVDDRAPFSGDEFPQLRFPSEKAVLLVFLRQCGDAYTEKLFRTLTSLSTKYPSVAIHSVIPLPPAETDAWVISQGGEWDVDVIPDPDGLLYRRWGLESAGREEEKGLGGWWYNSAGSPWVVWKRVRLGVDEGIWGDFGAGVEGGLKKITGEGAVGWDTYGWGDDGDARMFEGALDDLPDLDQAVKALAEAKKRTGVA</sequence>
<dbReference type="AlphaFoldDB" id="A0AAJ0B7M5"/>
<dbReference type="Proteomes" id="UP001239445">
    <property type="component" value="Unassembled WGS sequence"/>
</dbReference>
<proteinExistence type="predicted"/>
<evidence type="ECO:0000256" key="1">
    <source>
        <dbReference type="SAM" id="MobiDB-lite"/>
    </source>
</evidence>
<dbReference type="PANTHER" id="PTHR42336:SF2">
    <property type="entry name" value="THIOREDOXIN DOMAIN-CONTAINING PROTEIN"/>
    <property type="match status" value="1"/>
</dbReference>
<reference evidence="2" key="1">
    <citation type="submission" date="2023-06" db="EMBL/GenBank/DDBJ databases">
        <title>Genome-scale phylogeny and comparative genomics of the fungal order Sordariales.</title>
        <authorList>
            <consortium name="Lawrence Berkeley National Laboratory"/>
            <person name="Hensen N."/>
            <person name="Bonometti L."/>
            <person name="Westerberg I."/>
            <person name="Brannstrom I.O."/>
            <person name="Guillou S."/>
            <person name="Cros-Aarteil S."/>
            <person name="Calhoun S."/>
            <person name="Haridas S."/>
            <person name="Kuo A."/>
            <person name="Mondo S."/>
            <person name="Pangilinan J."/>
            <person name="Riley R."/>
            <person name="Labutti K."/>
            <person name="Andreopoulos B."/>
            <person name="Lipzen A."/>
            <person name="Chen C."/>
            <person name="Yanf M."/>
            <person name="Daum C."/>
            <person name="Ng V."/>
            <person name="Clum A."/>
            <person name="Steindorff A."/>
            <person name="Ohm R."/>
            <person name="Martin F."/>
            <person name="Silar P."/>
            <person name="Natvig D."/>
            <person name="Lalanne C."/>
            <person name="Gautier V."/>
            <person name="Ament-Velasquez S.L."/>
            <person name="Kruys A."/>
            <person name="Hutchinson M.I."/>
            <person name="Powell A.J."/>
            <person name="Barry K."/>
            <person name="Miller A.N."/>
            <person name="Grigoriev I.V."/>
            <person name="Debuchy R."/>
            <person name="Gladieux P."/>
            <person name="Thoren M.H."/>
            <person name="Johannesson H."/>
        </authorList>
    </citation>
    <scope>NUCLEOTIDE SEQUENCE</scope>
    <source>
        <strain evidence="2">PSN4</strain>
    </source>
</reference>
<organism evidence="2 3">
    <name type="scientific">Echria macrotheca</name>
    <dbReference type="NCBI Taxonomy" id="438768"/>
    <lineage>
        <taxon>Eukaryota</taxon>
        <taxon>Fungi</taxon>
        <taxon>Dikarya</taxon>
        <taxon>Ascomycota</taxon>
        <taxon>Pezizomycotina</taxon>
        <taxon>Sordariomycetes</taxon>
        <taxon>Sordariomycetidae</taxon>
        <taxon>Sordariales</taxon>
        <taxon>Schizotheciaceae</taxon>
        <taxon>Echria</taxon>
    </lineage>
</organism>
<dbReference type="PANTHER" id="PTHR42336">
    <property type="entry name" value="THIOREDOXIN DOMAIN-CONTAINING PROTEIN-RELATED"/>
    <property type="match status" value="1"/>
</dbReference>
<evidence type="ECO:0000313" key="2">
    <source>
        <dbReference type="EMBL" id="KAK1751893.1"/>
    </source>
</evidence>
<dbReference type="EMBL" id="MU839841">
    <property type="protein sequence ID" value="KAK1751893.1"/>
    <property type="molecule type" value="Genomic_DNA"/>
</dbReference>
<comment type="caution">
    <text evidence="2">The sequence shown here is derived from an EMBL/GenBank/DDBJ whole genome shotgun (WGS) entry which is preliminary data.</text>
</comment>
<name>A0AAJ0B7M5_9PEZI</name>
<evidence type="ECO:0000313" key="3">
    <source>
        <dbReference type="Proteomes" id="UP001239445"/>
    </source>
</evidence>